<dbReference type="KEGG" id="glj:GKIL_0570"/>
<sequence>MEAPQSWFIYKLPDGSCEISQAAKRETVERSWGPFADQQTAIARRVGLIRSGHCKPRT</sequence>
<proteinExistence type="predicted"/>
<accession>U5QD77</accession>
<dbReference type="STRING" id="1183438.GKIL_0570"/>
<organism evidence="1 2">
    <name type="scientific">Gloeobacter kilaueensis (strain ATCC BAA-2537 / CCAP 1431/1 / ULC 316 / JS1)</name>
    <dbReference type="NCBI Taxonomy" id="1183438"/>
    <lineage>
        <taxon>Bacteria</taxon>
        <taxon>Bacillati</taxon>
        <taxon>Cyanobacteriota</taxon>
        <taxon>Cyanophyceae</taxon>
        <taxon>Gloeobacterales</taxon>
        <taxon>Gloeobacteraceae</taxon>
        <taxon>Gloeobacter</taxon>
    </lineage>
</organism>
<keyword evidence="2" id="KW-1185">Reference proteome</keyword>
<gene>
    <name evidence="1" type="ORF">GKIL_0570</name>
</gene>
<dbReference type="PATRIC" id="fig|1183438.3.peg.569"/>
<dbReference type="HOGENOM" id="CLU_188954_0_0_3"/>
<dbReference type="EMBL" id="CP003587">
    <property type="protein sequence ID" value="AGY56816.1"/>
    <property type="molecule type" value="Genomic_DNA"/>
</dbReference>
<dbReference type="AlphaFoldDB" id="U5QD77"/>
<evidence type="ECO:0000313" key="1">
    <source>
        <dbReference type="EMBL" id="AGY56816.1"/>
    </source>
</evidence>
<dbReference type="RefSeq" id="WP_023171851.1">
    <property type="nucleotide sequence ID" value="NC_022600.1"/>
</dbReference>
<reference evidence="1 2" key="1">
    <citation type="journal article" date="2013" name="PLoS ONE">
        <title>Cultivation and Complete Genome Sequencing of Gloeobacter kilaueensis sp. nov., from a Lava Cave in Kilauea Caldera, Hawai'i.</title>
        <authorList>
            <person name="Saw J.H."/>
            <person name="Schatz M."/>
            <person name="Brown M.V."/>
            <person name="Kunkel D.D."/>
            <person name="Foster J.S."/>
            <person name="Shick H."/>
            <person name="Christensen S."/>
            <person name="Hou S."/>
            <person name="Wan X."/>
            <person name="Donachie S.P."/>
        </authorList>
    </citation>
    <scope>NUCLEOTIDE SEQUENCE [LARGE SCALE GENOMIC DNA]</scope>
    <source>
        <strain evidence="2">JS</strain>
    </source>
</reference>
<dbReference type="eggNOG" id="ENOG5032ZMI">
    <property type="taxonomic scope" value="Bacteria"/>
</dbReference>
<protein>
    <recommendedName>
        <fullName evidence="3">DDE transposase family protein</fullName>
    </recommendedName>
</protein>
<evidence type="ECO:0008006" key="3">
    <source>
        <dbReference type="Google" id="ProtNLM"/>
    </source>
</evidence>
<name>U5QD77_GLOK1</name>
<evidence type="ECO:0000313" key="2">
    <source>
        <dbReference type="Proteomes" id="UP000017396"/>
    </source>
</evidence>
<dbReference type="Proteomes" id="UP000017396">
    <property type="component" value="Chromosome"/>
</dbReference>